<proteinExistence type="predicted"/>
<reference evidence="1 2" key="1">
    <citation type="submission" date="2018-11" db="EMBL/GenBank/DDBJ databases">
        <title>Genome sequence of Saitozyma podzolica DSM 27192.</title>
        <authorList>
            <person name="Aliyu H."/>
            <person name="Gorte O."/>
            <person name="Ochsenreither K."/>
        </authorList>
    </citation>
    <scope>NUCLEOTIDE SEQUENCE [LARGE SCALE GENOMIC DNA]</scope>
    <source>
        <strain evidence="1 2">DSM 27192</strain>
    </source>
</reference>
<keyword evidence="2" id="KW-1185">Reference proteome</keyword>
<dbReference type="OrthoDB" id="2574774at2759"/>
<protein>
    <submittedName>
        <fullName evidence="1">Uncharacterized protein</fullName>
    </submittedName>
</protein>
<organism evidence="1 2">
    <name type="scientific">Saitozyma podzolica</name>
    <dbReference type="NCBI Taxonomy" id="1890683"/>
    <lineage>
        <taxon>Eukaryota</taxon>
        <taxon>Fungi</taxon>
        <taxon>Dikarya</taxon>
        <taxon>Basidiomycota</taxon>
        <taxon>Agaricomycotina</taxon>
        <taxon>Tremellomycetes</taxon>
        <taxon>Tremellales</taxon>
        <taxon>Trimorphomycetaceae</taxon>
        <taxon>Saitozyma</taxon>
    </lineage>
</organism>
<dbReference type="EMBL" id="RSCD01000019">
    <property type="protein sequence ID" value="RSH85539.1"/>
    <property type="molecule type" value="Genomic_DNA"/>
</dbReference>
<name>A0A427Y393_9TREE</name>
<gene>
    <name evidence="1" type="ORF">EHS25_003678</name>
</gene>
<sequence length="180" mass="20366">MASNDTAEIPVPADLSAAALRAVLAAIYSPDLDFGQLRSRLATITIADLFDINAFVKLYDLDKSSNGSVYQIILDEIQKAPHLVFAEASQRDDLAMAKRALSFFANKAKFKRDREDIEDCRYATFAAIQGVTPLYLFELLRLRGSQKYLKTVSVRYGSRERRVEQTNWRLLSSAFDPHRK</sequence>
<evidence type="ECO:0000313" key="1">
    <source>
        <dbReference type="EMBL" id="RSH85539.1"/>
    </source>
</evidence>
<evidence type="ECO:0000313" key="2">
    <source>
        <dbReference type="Proteomes" id="UP000279259"/>
    </source>
</evidence>
<accession>A0A427Y393</accession>
<dbReference type="AlphaFoldDB" id="A0A427Y393"/>
<dbReference type="Proteomes" id="UP000279259">
    <property type="component" value="Unassembled WGS sequence"/>
</dbReference>
<comment type="caution">
    <text evidence="1">The sequence shown here is derived from an EMBL/GenBank/DDBJ whole genome shotgun (WGS) entry which is preliminary data.</text>
</comment>